<sequence>MACRIGMILYVIFQFLAFFLVLVGTPIDMFRVKELGRFANTPCLTLWGGKEECYSTMYDVSYEELWANCTHRRLQFRVAASLAVISIVVYGLAFILGFIALCCCFFFRWVCLTLNILGFGTLGVVWALMVVVYYKDDGLFCPRVSSRFDFGFGFILLVVAWCLNIIDIWFLVLPCTVGDSGARQSLSQDPKEQ</sequence>
<keyword evidence="1" id="KW-0812">Transmembrane</keyword>
<protein>
    <submittedName>
        <fullName evidence="2">Amastin-like protein</fullName>
    </submittedName>
</protein>
<dbReference type="Proteomes" id="UP000274082">
    <property type="component" value="Chromosome 8"/>
</dbReference>
<keyword evidence="1" id="KW-0472">Membrane</keyword>
<feature type="transmembrane region" description="Helical" evidence="1">
    <location>
        <begin position="114"/>
        <end position="134"/>
    </location>
</feature>
<dbReference type="EMBL" id="CP029507">
    <property type="protein sequence ID" value="AYU76383.1"/>
    <property type="molecule type" value="Genomic_DNA"/>
</dbReference>
<feature type="transmembrane region" description="Helical" evidence="1">
    <location>
        <begin position="82"/>
        <end position="107"/>
    </location>
</feature>
<dbReference type="PANTHER" id="PTHR33297:SF4">
    <property type="entry name" value="AMASTIN"/>
    <property type="match status" value="1"/>
</dbReference>
<evidence type="ECO:0000313" key="2">
    <source>
        <dbReference type="EMBL" id="AYU76383.1"/>
    </source>
</evidence>
<evidence type="ECO:0000256" key="1">
    <source>
        <dbReference type="SAM" id="Phobius"/>
    </source>
</evidence>
<feature type="transmembrane region" description="Helical" evidence="1">
    <location>
        <begin position="7"/>
        <end position="27"/>
    </location>
</feature>
<keyword evidence="1" id="KW-1133">Transmembrane helix</keyword>
<accession>A0A3S7WQC1</accession>
<feature type="transmembrane region" description="Helical" evidence="1">
    <location>
        <begin position="154"/>
        <end position="173"/>
    </location>
</feature>
<dbReference type="Pfam" id="PF07344">
    <property type="entry name" value="Amastin"/>
    <property type="match status" value="1"/>
</dbReference>
<dbReference type="VEuPathDB" id="TriTrypDB:LDHU3_08.1040"/>
<reference evidence="2 3" key="1">
    <citation type="journal article" date="2018" name="Sci. Rep.">
        <title>A complete Leishmania donovani reference genome identifies novel genetic variations associated with virulence.</title>
        <authorList>
            <person name="Lypaczewski P."/>
            <person name="Hoshizaki J."/>
            <person name="Zhang W.-W."/>
            <person name="McCall L.-I."/>
            <person name="Torcivia-Rodriguez J."/>
            <person name="Simonyan V."/>
            <person name="Kaur A."/>
            <person name="Dewar K."/>
            <person name="Matlashewski G."/>
        </authorList>
    </citation>
    <scope>NUCLEOTIDE SEQUENCE [LARGE SCALE GENOMIC DNA]</scope>
    <source>
        <strain evidence="2 3">LdCL</strain>
    </source>
</reference>
<dbReference type="VEuPathDB" id="TriTrypDB:LdBPK_080780.1"/>
<dbReference type="VEuPathDB" id="TriTrypDB:LdCL_080013100"/>
<keyword evidence="3" id="KW-1185">Reference proteome</keyword>
<dbReference type="OrthoDB" id="265473at2759"/>
<evidence type="ECO:0000313" key="3">
    <source>
        <dbReference type="Proteomes" id="UP000274082"/>
    </source>
</evidence>
<dbReference type="InterPro" id="IPR009944">
    <property type="entry name" value="Amastin"/>
</dbReference>
<dbReference type="AlphaFoldDB" id="A0A3S7WQC1"/>
<organism evidence="2 3">
    <name type="scientific">Leishmania donovani</name>
    <dbReference type="NCBI Taxonomy" id="5661"/>
    <lineage>
        <taxon>Eukaryota</taxon>
        <taxon>Discoba</taxon>
        <taxon>Euglenozoa</taxon>
        <taxon>Kinetoplastea</taxon>
        <taxon>Metakinetoplastina</taxon>
        <taxon>Trypanosomatida</taxon>
        <taxon>Trypanosomatidae</taxon>
        <taxon>Leishmaniinae</taxon>
        <taxon>Leishmania</taxon>
    </lineage>
</organism>
<name>A0A3S7WQC1_LEIDO</name>
<proteinExistence type="predicted"/>
<gene>
    <name evidence="2" type="ORF">LdCL_080013100</name>
</gene>
<dbReference type="PANTHER" id="PTHR33297">
    <property type="entry name" value="AMASTIN-LIKE SURFACE PROTEIN-LIKE PROTEIN-RELATED"/>
    <property type="match status" value="1"/>
</dbReference>